<keyword evidence="6" id="KW-0949">S-adenosyl-L-methionine</keyword>
<organism evidence="15 16">
    <name type="scientific">Erpetoichthys calabaricus</name>
    <name type="common">Rope fish</name>
    <name type="synonym">Calamoichthys calabaricus</name>
    <dbReference type="NCBI Taxonomy" id="27687"/>
    <lineage>
        <taxon>Eukaryota</taxon>
        <taxon>Metazoa</taxon>
        <taxon>Chordata</taxon>
        <taxon>Craniata</taxon>
        <taxon>Vertebrata</taxon>
        <taxon>Euteleostomi</taxon>
        <taxon>Actinopterygii</taxon>
        <taxon>Polypteriformes</taxon>
        <taxon>Polypteridae</taxon>
        <taxon>Erpetoichthys</taxon>
    </lineage>
</organism>
<evidence type="ECO:0000256" key="10">
    <source>
        <dbReference type="ARBA" id="ARBA00023158"/>
    </source>
</evidence>
<comment type="catalytic activity">
    <reaction evidence="13">
        <text>small RNA 3'-end nucleotide + S-adenosyl-L-methionine = small RNA 3'-end 2'-O-methylnucleotide + S-adenosyl-L-homocysteine + H(+)</text>
        <dbReference type="Rhea" id="RHEA:37887"/>
        <dbReference type="Rhea" id="RHEA-COMP:10415"/>
        <dbReference type="Rhea" id="RHEA-COMP:10416"/>
        <dbReference type="ChEBI" id="CHEBI:15378"/>
        <dbReference type="ChEBI" id="CHEBI:57856"/>
        <dbReference type="ChEBI" id="CHEBI:59789"/>
        <dbReference type="ChEBI" id="CHEBI:74896"/>
        <dbReference type="ChEBI" id="CHEBI:74898"/>
        <dbReference type="EC" id="2.1.1.386"/>
    </reaction>
</comment>
<dbReference type="PANTHER" id="PTHR21404:SF3">
    <property type="entry name" value="SMALL RNA 2'-O-METHYLTRANSFERASE"/>
    <property type="match status" value="1"/>
</dbReference>
<dbReference type="GO" id="GO:0005737">
    <property type="term" value="C:cytoplasm"/>
    <property type="evidence" value="ECO:0007669"/>
    <property type="project" value="TreeGrafter"/>
</dbReference>
<evidence type="ECO:0000256" key="3">
    <source>
        <dbReference type="ARBA" id="ARBA00021330"/>
    </source>
</evidence>
<feature type="chain" id="PRO_5034582205" description="Small RNA 2'-O-methyltransferase" evidence="14">
    <location>
        <begin position="19"/>
        <end position="389"/>
    </location>
</feature>
<keyword evidence="5" id="KW-0808">Transferase</keyword>
<sequence>FTFVLCFFHFSSIQVVDLGCADCSLLRKMKFQQCVEELVGIDINQQVIRENMYLLSPLPCDYLNPRIRPLVIKLYQGSLIEKDPCVKNFDMASCIEVIEHLELSMLEAFSNVVFGYMTPHTIVISTPNADFNQLLLGLTGFRDRDHKFEWTKTEFQNWALDICVRYEYSVTFAGVGSGPAGTEDVGFCTQIAIFTRMPARNDRWPNSNADCDDIHSYKLLHEVKYPSYCDKNIFENALINEMTYWTEKIKKHFLNSTEQGDTKNNVQHDQESNEDVSWCSRSMEKHCVNWSVCKSADGYLEVQKHGDTIHIPLDQLFTILEVKKICSSVVRLKEALLEIEQFEIAGDNLVVYYCGQKQVKIKADFQNDMLLITLNFKYFSLIHIKVSSK</sequence>
<dbReference type="GO" id="GO:0003723">
    <property type="term" value="F:RNA binding"/>
    <property type="evidence" value="ECO:0007669"/>
    <property type="project" value="UniProtKB-KW"/>
</dbReference>
<evidence type="ECO:0000256" key="12">
    <source>
        <dbReference type="ARBA" id="ARBA00035025"/>
    </source>
</evidence>
<evidence type="ECO:0000256" key="6">
    <source>
        <dbReference type="ARBA" id="ARBA00022691"/>
    </source>
</evidence>
<dbReference type="FunFam" id="3.40.50.150:FF:000124">
    <property type="entry name" value="HEN methyltransferase 1"/>
    <property type="match status" value="1"/>
</dbReference>
<evidence type="ECO:0000256" key="9">
    <source>
        <dbReference type="ARBA" id="ARBA00022884"/>
    </source>
</evidence>
<dbReference type="Pfam" id="PF13489">
    <property type="entry name" value="Methyltransf_23"/>
    <property type="match status" value="1"/>
</dbReference>
<dbReference type="GO" id="GO:0034587">
    <property type="term" value="P:piRNA processing"/>
    <property type="evidence" value="ECO:0007669"/>
    <property type="project" value="TreeGrafter"/>
</dbReference>
<dbReference type="GO" id="GO:0090486">
    <property type="term" value="F:small RNA 2'-O-methyltransferase activity"/>
    <property type="evidence" value="ECO:0007669"/>
    <property type="project" value="UniProtKB-EC"/>
</dbReference>
<dbReference type="GO" id="GO:0001510">
    <property type="term" value="P:RNA methylation"/>
    <property type="evidence" value="ECO:0007669"/>
    <property type="project" value="InterPro"/>
</dbReference>
<evidence type="ECO:0000256" key="13">
    <source>
        <dbReference type="ARBA" id="ARBA00048418"/>
    </source>
</evidence>
<evidence type="ECO:0000313" key="15">
    <source>
        <dbReference type="Ensembl" id="ENSECRP00000019346.1"/>
    </source>
</evidence>
<dbReference type="GO" id="GO:0005634">
    <property type="term" value="C:nucleus"/>
    <property type="evidence" value="ECO:0007669"/>
    <property type="project" value="TreeGrafter"/>
</dbReference>
<keyword evidence="7" id="KW-0479">Metal-binding</keyword>
<accession>A0A8C4SNI6</accession>
<dbReference type="PANTHER" id="PTHR21404">
    <property type="entry name" value="HEN1"/>
    <property type="match status" value="1"/>
</dbReference>
<keyword evidence="4" id="KW-0489">Methyltransferase</keyword>
<dbReference type="Gene3D" id="3.40.50.150">
    <property type="entry name" value="Vaccinia Virus protein VP39"/>
    <property type="match status" value="1"/>
</dbReference>
<feature type="signal peptide" evidence="14">
    <location>
        <begin position="1"/>
        <end position="18"/>
    </location>
</feature>
<dbReference type="Ensembl" id="ENSECRT00000019740.1">
    <property type="protein sequence ID" value="ENSECRP00000019346.1"/>
    <property type="gene ID" value="ENSECRG00000012938.1"/>
</dbReference>
<name>A0A8C4SNI6_ERPCA</name>
<dbReference type="EC" id="2.1.1.386" evidence="12"/>
<evidence type="ECO:0000256" key="14">
    <source>
        <dbReference type="SAM" id="SignalP"/>
    </source>
</evidence>
<reference evidence="15" key="2">
    <citation type="submission" date="2025-08" db="UniProtKB">
        <authorList>
            <consortium name="Ensembl"/>
        </authorList>
    </citation>
    <scope>IDENTIFICATION</scope>
</reference>
<dbReference type="Proteomes" id="UP000694620">
    <property type="component" value="Chromosome 10"/>
</dbReference>
<evidence type="ECO:0000256" key="7">
    <source>
        <dbReference type="ARBA" id="ARBA00022723"/>
    </source>
</evidence>
<evidence type="ECO:0000256" key="2">
    <source>
        <dbReference type="ARBA" id="ARBA00009026"/>
    </source>
</evidence>
<reference evidence="15" key="3">
    <citation type="submission" date="2025-09" db="UniProtKB">
        <authorList>
            <consortium name="Ensembl"/>
        </authorList>
    </citation>
    <scope>IDENTIFICATION</scope>
</reference>
<dbReference type="GeneTree" id="ENSGT00390000004798"/>
<proteinExistence type="inferred from homology"/>
<keyword evidence="14" id="KW-0732">Signal</keyword>
<dbReference type="InterPro" id="IPR026610">
    <property type="entry name" value="Hen1"/>
</dbReference>
<comment type="similarity">
    <text evidence="2">Belongs to the methyltransferase superfamily. HEN1 family.</text>
</comment>
<evidence type="ECO:0000256" key="5">
    <source>
        <dbReference type="ARBA" id="ARBA00022679"/>
    </source>
</evidence>
<evidence type="ECO:0000313" key="16">
    <source>
        <dbReference type="Proteomes" id="UP000694620"/>
    </source>
</evidence>
<comment type="cofactor">
    <cofactor evidence="1">
        <name>Mg(2+)</name>
        <dbReference type="ChEBI" id="CHEBI:18420"/>
    </cofactor>
</comment>
<dbReference type="InterPro" id="IPR029063">
    <property type="entry name" value="SAM-dependent_MTases_sf"/>
</dbReference>
<evidence type="ECO:0000256" key="1">
    <source>
        <dbReference type="ARBA" id="ARBA00001946"/>
    </source>
</evidence>
<dbReference type="GO" id="GO:0046872">
    <property type="term" value="F:metal ion binding"/>
    <property type="evidence" value="ECO:0007669"/>
    <property type="project" value="UniProtKB-KW"/>
</dbReference>
<dbReference type="GO" id="GO:0030422">
    <property type="term" value="P:siRNA processing"/>
    <property type="evidence" value="ECO:0007669"/>
    <property type="project" value="TreeGrafter"/>
</dbReference>
<keyword evidence="9" id="KW-0694">RNA-binding</keyword>
<evidence type="ECO:0000256" key="8">
    <source>
        <dbReference type="ARBA" id="ARBA00022842"/>
    </source>
</evidence>
<protein>
    <recommendedName>
        <fullName evidence="3">Small RNA 2'-O-methyltransferase</fullName>
        <ecNumber evidence="12">2.1.1.386</ecNumber>
    </recommendedName>
    <alternativeName>
        <fullName evidence="11">HEN1 methyltransferase homolog 1</fullName>
    </alternativeName>
</protein>
<gene>
    <name evidence="15" type="primary">HENMT1</name>
    <name evidence="15" type="synonym">henmt1</name>
</gene>
<keyword evidence="16" id="KW-1185">Reference proteome</keyword>
<dbReference type="AlphaFoldDB" id="A0A8C4SNI6"/>
<dbReference type="SUPFAM" id="SSF53335">
    <property type="entry name" value="S-adenosyl-L-methionine-dependent methyltransferases"/>
    <property type="match status" value="1"/>
</dbReference>
<keyword evidence="10" id="KW-0943">RNA-mediated gene silencing</keyword>
<evidence type="ECO:0000256" key="4">
    <source>
        <dbReference type="ARBA" id="ARBA00022603"/>
    </source>
</evidence>
<reference evidence="15" key="1">
    <citation type="submission" date="2021-06" db="EMBL/GenBank/DDBJ databases">
        <authorList>
            <consortium name="Wellcome Sanger Institute Data Sharing"/>
        </authorList>
    </citation>
    <scope>NUCLEOTIDE SEQUENCE [LARGE SCALE GENOMIC DNA]</scope>
</reference>
<keyword evidence="8" id="KW-0460">Magnesium</keyword>
<evidence type="ECO:0000256" key="11">
    <source>
        <dbReference type="ARBA" id="ARBA00029981"/>
    </source>
</evidence>